<protein>
    <recommendedName>
        <fullName evidence="4">Lipoprotein</fullName>
    </recommendedName>
</protein>
<keyword evidence="3" id="KW-1185">Reference proteome</keyword>
<reference evidence="2" key="2">
    <citation type="submission" date="2021-08" db="EMBL/GenBank/DDBJ databases">
        <authorList>
            <person name="Tani A."/>
            <person name="Ola A."/>
            <person name="Ogura Y."/>
            <person name="Katsura K."/>
            <person name="Hayashi T."/>
        </authorList>
    </citation>
    <scope>NUCLEOTIDE SEQUENCE</scope>
    <source>
        <strain evidence="2">JCM 32048</strain>
    </source>
</reference>
<comment type="caution">
    <text evidence="2">The sequence shown here is derived from an EMBL/GenBank/DDBJ whole genome shotgun (WGS) entry which is preliminary data.</text>
</comment>
<evidence type="ECO:0000313" key="3">
    <source>
        <dbReference type="Proteomes" id="UP001055286"/>
    </source>
</evidence>
<feature type="signal peptide" evidence="1">
    <location>
        <begin position="1"/>
        <end position="22"/>
    </location>
</feature>
<name>A0AA37H644_9HYPH</name>
<keyword evidence="1" id="KW-0732">Signal</keyword>
<feature type="chain" id="PRO_5041203280" description="Lipoprotein" evidence="1">
    <location>
        <begin position="23"/>
        <end position="142"/>
    </location>
</feature>
<sequence>MRTGPGRLALVAVAGAVAAAAAGCTEFSYISKTYVGLPPQVVTIGCNDPYEVYDQRQQRKVLIVSNGLREIAGCGLDGKDPALTRRRRFSEAAATYLRETARETCTIVGETVFTDLQTEFVYSCAEPIEKPGTKVPRLPGRY</sequence>
<proteinExistence type="predicted"/>
<dbReference type="Proteomes" id="UP001055286">
    <property type="component" value="Unassembled WGS sequence"/>
</dbReference>
<dbReference type="RefSeq" id="WP_099905839.1">
    <property type="nucleotide sequence ID" value="NZ_BPQJ01000001.1"/>
</dbReference>
<evidence type="ECO:0000313" key="2">
    <source>
        <dbReference type="EMBL" id="GJD60065.1"/>
    </source>
</evidence>
<accession>A0AA37H644</accession>
<dbReference type="AlphaFoldDB" id="A0AA37H644"/>
<dbReference type="PROSITE" id="PS51257">
    <property type="entry name" value="PROKAR_LIPOPROTEIN"/>
    <property type="match status" value="1"/>
</dbReference>
<evidence type="ECO:0000256" key="1">
    <source>
        <dbReference type="SAM" id="SignalP"/>
    </source>
</evidence>
<gene>
    <name evidence="2" type="ORF">MPEAHAMD_0198</name>
</gene>
<reference evidence="2" key="1">
    <citation type="journal article" date="2016" name="Front. Microbiol.">
        <title>Genome Sequence of the Piezophilic, Mesophilic Sulfate-Reducing Bacterium Desulfovibrio indicus J2T.</title>
        <authorList>
            <person name="Cao J."/>
            <person name="Maignien L."/>
            <person name="Shao Z."/>
            <person name="Alain K."/>
            <person name="Jebbar M."/>
        </authorList>
    </citation>
    <scope>NUCLEOTIDE SEQUENCE</scope>
    <source>
        <strain evidence="2">JCM 32048</strain>
    </source>
</reference>
<dbReference type="EMBL" id="BPQJ01000001">
    <property type="protein sequence ID" value="GJD60065.1"/>
    <property type="molecule type" value="Genomic_DNA"/>
</dbReference>
<organism evidence="2 3">
    <name type="scientific">Methylobacterium frigidaeris</name>
    <dbReference type="NCBI Taxonomy" id="2038277"/>
    <lineage>
        <taxon>Bacteria</taxon>
        <taxon>Pseudomonadati</taxon>
        <taxon>Pseudomonadota</taxon>
        <taxon>Alphaproteobacteria</taxon>
        <taxon>Hyphomicrobiales</taxon>
        <taxon>Methylobacteriaceae</taxon>
        <taxon>Methylobacterium</taxon>
    </lineage>
</organism>
<evidence type="ECO:0008006" key="4">
    <source>
        <dbReference type="Google" id="ProtNLM"/>
    </source>
</evidence>